<evidence type="ECO:0000256" key="1">
    <source>
        <dbReference type="SAM" id="Phobius"/>
    </source>
</evidence>
<proteinExistence type="predicted"/>
<evidence type="ECO:0000313" key="3">
    <source>
        <dbReference type="Proteomes" id="UP000008144"/>
    </source>
</evidence>
<dbReference type="AlphaFoldDB" id="H2XZR0"/>
<accession>A0A1W2WLK0</accession>
<dbReference type="Proteomes" id="UP000008144">
    <property type="component" value="Unassembled WGS sequence"/>
</dbReference>
<dbReference type="InParanoid" id="H2XZR0"/>
<feature type="transmembrane region" description="Helical" evidence="1">
    <location>
        <begin position="22"/>
        <end position="52"/>
    </location>
</feature>
<evidence type="ECO:0000313" key="2">
    <source>
        <dbReference type="Ensembl" id="ENSCINP00000035144.1"/>
    </source>
</evidence>
<keyword evidence="1" id="KW-0472">Membrane</keyword>
<dbReference type="Ensembl" id="ENSCINT00000031405.1">
    <property type="protein sequence ID" value="ENSCINP00000035144.1"/>
    <property type="gene ID" value="ENSCING00000024047.1"/>
</dbReference>
<keyword evidence="1" id="KW-0812">Transmembrane</keyword>
<accession>H2XZR0</accession>
<protein>
    <submittedName>
        <fullName evidence="2">Uncharacterized protein</fullName>
    </submittedName>
</protein>
<keyword evidence="1" id="KW-1133">Transmembrane helix</keyword>
<reference evidence="2" key="3">
    <citation type="submission" date="2025-09" db="UniProtKB">
        <authorList>
            <consortium name="Ensembl"/>
        </authorList>
    </citation>
    <scope>IDENTIFICATION</scope>
</reference>
<name>H2XZR0_CIOIN</name>
<organism evidence="2 3">
    <name type="scientific">Ciona intestinalis</name>
    <name type="common">Transparent sea squirt</name>
    <name type="synonym">Ascidia intestinalis</name>
    <dbReference type="NCBI Taxonomy" id="7719"/>
    <lineage>
        <taxon>Eukaryota</taxon>
        <taxon>Metazoa</taxon>
        <taxon>Chordata</taxon>
        <taxon>Tunicata</taxon>
        <taxon>Ascidiacea</taxon>
        <taxon>Phlebobranchia</taxon>
        <taxon>Cionidae</taxon>
        <taxon>Ciona</taxon>
    </lineage>
</organism>
<dbReference type="HOGENOM" id="CLU_2235616_0_0_1"/>
<sequence length="105" mass="11921">MCIDHACYVCLILDYRILGSRLVAAIIMVPPCVITNTIMKCLIMFCLMWGLVYGTRTQPHSRNPISVQQQTFKLQPVVIVPAAYNQAMKQGEEMLFDLLESSRLN</sequence>
<reference evidence="2" key="2">
    <citation type="submission" date="2025-08" db="UniProtKB">
        <authorList>
            <consortium name="Ensembl"/>
        </authorList>
    </citation>
    <scope>IDENTIFICATION</scope>
</reference>
<reference evidence="3" key="1">
    <citation type="journal article" date="2002" name="Science">
        <title>The draft genome of Ciona intestinalis: insights into chordate and vertebrate origins.</title>
        <authorList>
            <person name="Dehal P."/>
            <person name="Satou Y."/>
            <person name="Campbell R.K."/>
            <person name="Chapman J."/>
            <person name="Degnan B."/>
            <person name="De Tomaso A."/>
            <person name="Davidson B."/>
            <person name="Di Gregorio A."/>
            <person name="Gelpke M."/>
            <person name="Goodstein D.M."/>
            <person name="Harafuji N."/>
            <person name="Hastings K.E."/>
            <person name="Ho I."/>
            <person name="Hotta K."/>
            <person name="Huang W."/>
            <person name="Kawashima T."/>
            <person name="Lemaire P."/>
            <person name="Martinez D."/>
            <person name="Meinertzhagen I.A."/>
            <person name="Necula S."/>
            <person name="Nonaka M."/>
            <person name="Putnam N."/>
            <person name="Rash S."/>
            <person name="Saiga H."/>
            <person name="Satake M."/>
            <person name="Terry A."/>
            <person name="Yamada L."/>
            <person name="Wang H.G."/>
            <person name="Awazu S."/>
            <person name="Azumi K."/>
            <person name="Boore J."/>
            <person name="Branno M."/>
            <person name="Chin-Bow S."/>
            <person name="DeSantis R."/>
            <person name="Doyle S."/>
            <person name="Francino P."/>
            <person name="Keys D.N."/>
            <person name="Haga S."/>
            <person name="Hayashi H."/>
            <person name="Hino K."/>
            <person name="Imai K.S."/>
            <person name="Inaba K."/>
            <person name="Kano S."/>
            <person name="Kobayashi K."/>
            <person name="Kobayashi M."/>
            <person name="Lee B.I."/>
            <person name="Makabe K.W."/>
            <person name="Manohar C."/>
            <person name="Matassi G."/>
            <person name="Medina M."/>
            <person name="Mochizuki Y."/>
            <person name="Mount S."/>
            <person name="Morishita T."/>
            <person name="Miura S."/>
            <person name="Nakayama A."/>
            <person name="Nishizaka S."/>
            <person name="Nomoto H."/>
            <person name="Ohta F."/>
            <person name="Oishi K."/>
            <person name="Rigoutsos I."/>
            <person name="Sano M."/>
            <person name="Sasaki A."/>
            <person name="Sasakura Y."/>
            <person name="Shoguchi E."/>
            <person name="Shin-i T."/>
            <person name="Spagnuolo A."/>
            <person name="Stainier D."/>
            <person name="Suzuki M.M."/>
            <person name="Tassy O."/>
            <person name="Takatori N."/>
            <person name="Tokuoka M."/>
            <person name="Yagi K."/>
            <person name="Yoshizaki F."/>
            <person name="Wada S."/>
            <person name="Zhang C."/>
            <person name="Hyatt P.D."/>
            <person name="Larimer F."/>
            <person name="Detter C."/>
            <person name="Doggett N."/>
            <person name="Glavina T."/>
            <person name="Hawkins T."/>
            <person name="Richardson P."/>
            <person name="Lucas S."/>
            <person name="Kohara Y."/>
            <person name="Levine M."/>
            <person name="Satoh N."/>
            <person name="Rokhsar D.S."/>
        </authorList>
    </citation>
    <scope>NUCLEOTIDE SEQUENCE [LARGE SCALE GENOMIC DNA]</scope>
</reference>
<dbReference type="GeneTree" id="ENSGT00660000097298"/>
<keyword evidence="3" id="KW-1185">Reference proteome</keyword>